<sequence length="203" mass="22384">MRNTSLYIFLAFFYFTNNLSIFTESAQPIASNNSTNFIKSSCRSTRYPTLCIKSLSSYATKIQQNETQLAQAAIQVTFNVAQSTTTFVSKLAKAKGIKPREFQAIKDCTNNMAGSLNQLSRSIVEMGRVAGQDLMRMDNVQTWISTALTAENTCLDGFSGDFMNGNIKVAVTRRVIYVSQITSNALALINRYAARHKAAATPS</sequence>
<keyword evidence="10" id="KW-1185">Reference proteome</keyword>
<dbReference type="CDD" id="cd15798">
    <property type="entry name" value="PMEI-like_3"/>
    <property type="match status" value="1"/>
</dbReference>
<dbReference type="NCBIfam" id="TIGR01614">
    <property type="entry name" value="PME_inhib"/>
    <property type="match status" value="1"/>
</dbReference>
<dbReference type="SMART" id="SM00856">
    <property type="entry name" value="PMEI"/>
    <property type="match status" value="1"/>
</dbReference>
<evidence type="ECO:0000256" key="7">
    <source>
        <dbReference type="SAM" id="SignalP"/>
    </source>
</evidence>
<evidence type="ECO:0000256" key="3">
    <source>
        <dbReference type="ARBA" id="ARBA00022525"/>
    </source>
</evidence>
<comment type="similarity">
    <text evidence="6">Belongs to the PMEI family.</text>
</comment>
<feature type="chain" id="PRO_5043416423" description="Pectinesterase inhibitor domain-containing protein" evidence="7">
    <location>
        <begin position="21"/>
        <end position="203"/>
    </location>
</feature>
<keyword evidence="4 7" id="KW-0732">Signal</keyword>
<dbReference type="PANTHER" id="PTHR31080">
    <property type="entry name" value="PECTINESTERASE INHIBITOR-LIKE"/>
    <property type="match status" value="1"/>
</dbReference>
<evidence type="ECO:0000256" key="1">
    <source>
        <dbReference type="ARBA" id="ARBA00004271"/>
    </source>
</evidence>
<evidence type="ECO:0000256" key="4">
    <source>
        <dbReference type="ARBA" id="ARBA00022729"/>
    </source>
</evidence>
<feature type="domain" description="Pectinesterase inhibitor" evidence="8">
    <location>
        <begin position="33"/>
        <end position="188"/>
    </location>
</feature>
<accession>A0AAV3RJS5</accession>
<dbReference type="Proteomes" id="UP001454036">
    <property type="component" value="Unassembled WGS sequence"/>
</dbReference>
<comment type="caution">
    <text evidence="9">The sequence shown here is derived from an EMBL/GenBank/DDBJ whole genome shotgun (WGS) entry which is preliminary data.</text>
</comment>
<comment type="subcellular location">
    <subcellularLocation>
        <location evidence="1">Secreted</location>
        <location evidence="1">Extracellular space</location>
        <location evidence="1">Apoplast</location>
    </subcellularLocation>
</comment>
<keyword evidence="3" id="KW-0964">Secreted</keyword>
<dbReference type="EMBL" id="BAABME010009123">
    <property type="protein sequence ID" value="GAA0174552.1"/>
    <property type="molecule type" value="Genomic_DNA"/>
</dbReference>
<dbReference type="Pfam" id="PF04043">
    <property type="entry name" value="PMEI"/>
    <property type="match status" value="1"/>
</dbReference>
<dbReference type="GO" id="GO:0048046">
    <property type="term" value="C:apoplast"/>
    <property type="evidence" value="ECO:0007669"/>
    <property type="project" value="UniProtKB-SubCell"/>
</dbReference>
<keyword evidence="5" id="KW-1015">Disulfide bond</keyword>
<proteinExistence type="inferred from homology"/>
<dbReference type="InterPro" id="IPR006501">
    <property type="entry name" value="Pectinesterase_inhib_dom"/>
</dbReference>
<dbReference type="GO" id="GO:0004857">
    <property type="term" value="F:enzyme inhibitor activity"/>
    <property type="evidence" value="ECO:0007669"/>
    <property type="project" value="InterPro"/>
</dbReference>
<gene>
    <name evidence="9" type="ORF">LIER_27923</name>
</gene>
<dbReference type="FunFam" id="1.20.140.40:FF:000006">
    <property type="entry name" value="Pectinesterase inhibitor 3"/>
    <property type="match status" value="1"/>
</dbReference>
<dbReference type="InterPro" id="IPR051955">
    <property type="entry name" value="PME_Inhibitor"/>
</dbReference>
<evidence type="ECO:0000256" key="2">
    <source>
        <dbReference type="ARBA" id="ARBA00022523"/>
    </source>
</evidence>
<evidence type="ECO:0000256" key="5">
    <source>
        <dbReference type="ARBA" id="ARBA00023157"/>
    </source>
</evidence>
<name>A0AAV3RJS5_LITER</name>
<dbReference type="SUPFAM" id="SSF101148">
    <property type="entry name" value="Plant invertase/pectin methylesterase inhibitor"/>
    <property type="match status" value="1"/>
</dbReference>
<evidence type="ECO:0000313" key="10">
    <source>
        <dbReference type="Proteomes" id="UP001454036"/>
    </source>
</evidence>
<reference evidence="9 10" key="1">
    <citation type="submission" date="2024-01" db="EMBL/GenBank/DDBJ databases">
        <title>The complete chloroplast genome sequence of Lithospermum erythrorhizon: insights into the phylogenetic relationship among Boraginaceae species and the maternal lineages of purple gromwells.</title>
        <authorList>
            <person name="Okada T."/>
            <person name="Watanabe K."/>
        </authorList>
    </citation>
    <scope>NUCLEOTIDE SEQUENCE [LARGE SCALE GENOMIC DNA]</scope>
</reference>
<feature type="signal peptide" evidence="7">
    <location>
        <begin position="1"/>
        <end position="20"/>
    </location>
</feature>
<dbReference type="PANTHER" id="PTHR31080:SF207">
    <property type="entry name" value="PECTINESTERASE INHIBITOR 9"/>
    <property type="match status" value="1"/>
</dbReference>
<evidence type="ECO:0000313" key="9">
    <source>
        <dbReference type="EMBL" id="GAA0174552.1"/>
    </source>
</evidence>
<dbReference type="Gene3D" id="1.20.140.40">
    <property type="entry name" value="Invertase/pectin methylesterase inhibitor family protein"/>
    <property type="match status" value="1"/>
</dbReference>
<dbReference type="InterPro" id="IPR035513">
    <property type="entry name" value="Invertase/methylesterase_inhib"/>
</dbReference>
<protein>
    <recommendedName>
        <fullName evidence="8">Pectinesterase inhibitor domain-containing protein</fullName>
    </recommendedName>
</protein>
<organism evidence="9 10">
    <name type="scientific">Lithospermum erythrorhizon</name>
    <name type="common">Purple gromwell</name>
    <name type="synonym">Lithospermum officinale var. erythrorhizon</name>
    <dbReference type="NCBI Taxonomy" id="34254"/>
    <lineage>
        <taxon>Eukaryota</taxon>
        <taxon>Viridiplantae</taxon>
        <taxon>Streptophyta</taxon>
        <taxon>Embryophyta</taxon>
        <taxon>Tracheophyta</taxon>
        <taxon>Spermatophyta</taxon>
        <taxon>Magnoliopsida</taxon>
        <taxon>eudicotyledons</taxon>
        <taxon>Gunneridae</taxon>
        <taxon>Pentapetalae</taxon>
        <taxon>asterids</taxon>
        <taxon>lamiids</taxon>
        <taxon>Boraginales</taxon>
        <taxon>Boraginaceae</taxon>
        <taxon>Boraginoideae</taxon>
        <taxon>Lithospermeae</taxon>
        <taxon>Lithospermum</taxon>
    </lineage>
</organism>
<keyword evidence="2" id="KW-0052">Apoplast</keyword>
<dbReference type="AlphaFoldDB" id="A0AAV3RJS5"/>
<evidence type="ECO:0000259" key="8">
    <source>
        <dbReference type="SMART" id="SM00856"/>
    </source>
</evidence>
<evidence type="ECO:0000256" key="6">
    <source>
        <dbReference type="ARBA" id="ARBA00038471"/>
    </source>
</evidence>